<dbReference type="SUPFAM" id="SSF55729">
    <property type="entry name" value="Acyl-CoA N-acyltransferases (Nat)"/>
    <property type="match status" value="1"/>
</dbReference>
<protein>
    <submittedName>
        <fullName evidence="2">Acetyltransferase (GNAT) domain-containing protein</fullName>
    </submittedName>
</protein>
<dbReference type="Pfam" id="PF13508">
    <property type="entry name" value="Acetyltransf_7"/>
    <property type="match status" value="1"/>
</dbReference>
<sequence length="286" mass="29893">MQATQIDLVAFLPSHLDGALALSRQAVWPHRLEDWRMALDLSAGVVAVEDGERLVGTVLTTCYGTDCATINMVIVDESMRGRGLGRKLMDAAFELAADRPLRLVATTDGLPLYEKLGFVRTGTVMQHQGIPAGAPAMPESIAPDAVAFESDVDLAALIALDTAAFGGDRSGLLAYLRSVGRFAVLRRDGAIVGFAALRAFGRGEVIGPVVAASADQAKALISFCIAARPGAFLRVDTTEDTGLSPWLSEIGLAHVGGGVVMRRGEPVAPIGSAVARTFALANQALG</sequence>
<evidence type="ECO:0000313" key="3">
    <source>
        <dbReference type="Proteomes" id="UP000185678"/>
    </source>
</evidence>
<dbReference type="InterPro" id="IPR052729">
    <property type="entry name" value="Acyl/Acetyltrans_Enzymes"/>
</dbReference>
<dbReference type="STRING" id="80876.SAMN05421779_104490"/>
<organism evidence="2 3">
    <name type="scientific">Insolitispirillum peregrinum</name>
    <dbReference type="NCBI Taxonomy" id="80876"/>
    <lineage>
        <taxon>Bacteria</taxon>
        <taxon>Pseudomonadati</taxon>
        <taxon>Pseudomonadota</taxon>
        <taxon>Alphaproteobacteria</taxon>
        <taxon>Rhodospirillales</taxon>
        <taxon>Novispirillaceae</taxon>
        <taxon>Insolitispirillum</taxon>
    </lineage>
</organism>
<feature type="domain" description="N-acetyltransferase" evidence="1">
    <location>
        <begin position="6"/>
        <end position="144"/>
    </location>
</feature>
<name>A0A1N7N1C4_9PROT</name>
<dbReference type="InterPro" id="IPR041496">
    <property type="entry name" value="YitH/HolE_GNAT"/>
</dbReference>
<evidence type="ECO:0000313" key="2">
    <source>
        <dbReference type="EMBL" id="SIS92160.1"/>
    </source>
</evidence>
<dbReference type="Proteomes" id="UP000185678">
    <property type="component" value="Unassembled WGS sequence"/>
</dbReference>
<dbReference type="RefSeq" id="WP_076400891.1">
    <property type="nucleotide sequence ID" value="NZ_FTOA01000004.1"/>
</dbReference>
<evidence type="ECO:0000259" key="1">
    <source>
        <dbReference type="PROSITE" id="PS51186"/>
    </source>
</evidence>
<dbReference type="PROSITE" id="PS51186">
    <property type="entry name" value="GNAT"/>
    <property type="match status" value="1"/>
</dbReference>
<keyword evidence="2" id="KW-0808">Transferase</keyword>
<gene>
    <name evidence="2" type="ORF">SAMN05421779_104490</name>
</gene>
<dbReference type="Gene3D" id="3.40.630.90">
    <property type="match status" value="1"/>
</dbReference>
<dbReference type="Pfam" id="PF18014">
    <property type="entry name" value="Acetyltransf_18"/>
    <property type="match status" value="1"/>
</dbReference>
<reference evidence="2 3" key="1">
    <citation type="submission" date="2017-01" db="EMBL/GenBank/DDBJ databases">
        <authorList>
            <person name="Mah S.A."/>
            <person name="Swanson W.J."/>
            <person name="Moy G.W."/>
            <person name="Vacquier V.D."/>
        </authorList>
    </citation>
    <scope>NUCLEOTIDE SEQUENCE [LARGE SCALE GENOMIC DNA]</scope>
    <source>
        <strain evidence="2 3">DSM 11589</strain>
    </source>
</reference>
<dbReference type="PANTHER" id="PTHR47237:SF2">
    <property type="entry name" value="BLL4206 PROTEIN"/>
    <property type="match status" value="1"/>
</dbReference>
<keyword evidence="3" id="KW-1185">Reference proteome</keyword>
<dbReference type="PANTHER" id="PTHR47237">
    <property type="entry name" value="SLL0310 PROTEIN"/>
    <property type="match status" value="1"/>
</dbReference>
<dbReference type="InterPro" id="IPR016181">
    <property type="entry name" value="Acyl_CoA_acyltransferase"/>
</dbReference>
<proteinExistence type="predicted"/>
<dbReference type="InterPro" id="IPR000182">
    <property type="entry name" value="GNAT_dom"/>
</dbReference>
<dbReference type="CDD" id="cd04301">
    <property type="entry name" value="NAT_SF"/>
    <property type="match status" value="1"/>
</dbReference>
<dbReference type="GO" id="GO:0016747">
    <property type="term" value="F:acyltransferase activity, transferring groups other than amino-acyl groups"/>
    <property type="evidence" value="ECO:0007669"/>
    <property type="project" value="InterPro"/>
</dbReference>
<accession>A0A1N7N1C4</accession>
<dbReference type="EMBL" id="FTOA01000004">
    <property type="protein sequence ID" value="SIS92160.1"/>
    <property type="molecule type" value="Genomic_DNA"/>
</dbReference>
<dbReference type="AlphaFoldDB" id="A0A1N7N1C4"/>
<dbReference type="Gene3D" id="3.40.630.30">
    <property type="match status" value="1"/>
</dbReference>
<dbReference type="OrthoDB" id="8453373at2"/>